<dbReference type="EMBL" id="CP063982">
    <property type="protein sequence ID" value="UOD49748.1"/>
    <property type="molecule type" value="Genomic_DNA"/>
</dbReference>
<sequence length="191" mass="21428">MKVKALFAAMSAALLTACSSVDVSTYADQKPVLDLPTFFNGEMDAWGIFQKRSGELVRRFHVEIIGTWESPERGVLDEYFTYADGEKQRRVWTLVKQPDGTWHGTADDVVGVAIGKVAGNALHWKYTLELPVDGKVYEVKFDDWMWLMDENTMMNRSTMSKFGFDLGEVSLFFKKREPASNGAGAIKPQGS</sequence>
<feature type="signal peptide" evidence="1">
    <location>
        <begin position="1"/>
        <end position="23"/>
    </location>
</feature>
<dbReference type="Proteomes" id="UP000831607">
    <property type="component" value="Chromosome"/>
</dbReference>
<dbReference type="RefSeq" id="WP_243477992.1">
    <property type="nucleotide sequence ID" value="NZ_CP063982.1"/>
</dbReference>
<protein>
    <submittedName>
        <fullName evidence="2">DUF3833 domain-containing protein</fullName>
    </submittedName>
</protein>
<organism evidence="2 3">
    <name type="scientific">Orrella daihaiensis</name>
    <dbReference type="NCBI Taxonomy" id="2782176"/>
    <lineage>
        <taxon>Bacteria</taxon>
        <taxon>Pseudomonadati</taxon>
        <taxon>Pseudomonadota</taxon>
        <taxon>Betaproteobacteria</taxon>
        <taxon>Burkholderiales</taxon>
        <taxon>Alcaligenaceae</taxon>
        <taxon>Orrella</taxon>
    </lineage>
</organism>
<dbReference type="PROSITE" id="PS51257">
    <property type="entry name" value="PROKAR_LIPOPROTEIN"/>
    <property type="match status" value="1"/>
</dbReference>
<feature type="chain" id="PRO_5045542817" evidence="1">
    <location>
        <begin position="24"/>
        <end position="191"/>
    </location>
</feature>
<evidence type="ECO:0000256" key="1">
    <source>
        <dbReference type="SAM" id="SignalP"/>
    </source>
</evidence>
<accession>A0ABY4AI37</accession>
<name>A0ABY4AI37_9BURK</name>
<reference evidence="2 3" key="1">
    <citation type="submission" date="2020-11" db="EMBL/GenBank/DDBJ databases">
        <title>Algicoccus daihaiensis sp.nov., isolated from Daihai Lake in Inner Mongolia.</title>
        <authorList>
            <person name="Kai J."/>
        </authorList>
    </citation>
    <scope>NUCLEOTIDE SEQUENCE [LARGE SCALE GENOMIC DNA]</scope>
    <source>
        <strain evidence="3">f23</strain>
    </source>
</reference>
<dbReference type="InterPro" id="IPR024409">
    <property type="entry name" value="DUF3833"/>
</dbReference>
<evidence type="ECO:0000313" key="3">
    <source>
        <dbReference type="Proteomes" id="UP000831607"/>
    </source>
</evidence>
<dbReference type="Pfam" id="PF12915">
    <property type="entry name" value="DUF3833"/>
    <property type="match status" value="1"/>
</dbReference>
<proteinExistence type="predicted"/>
<keyword evidence="3" id="KW-1185">Reference proteome</keyword>
<evidence type="ECO:0000313" key="2">
    <source>
        <dbReference type="EMBL" id="UOD49748.1"/>
    </source>
</evidence>
<keyword evidence="1" id="KW-0732">Signal</keyword>
<gene>
    <name evidence="2" type="ORF">DHf2319_09820</name>
</gene>